<dbReference type="STRING" id="210143.A0A1R3GXI6"/>
<keyword evidence="3" id="KW-0695">RNA-directed DNA polymerase</keyword>
<evidence type="ECO:0000259" key="2">
    <source>
        <dbReference type="Pfam" id="PF03732"/>
    </source>
</evidence>
<evidence type="ECO:0000313" key="3">
    <source>
        <dbReference type="EMBL" id="OMO62838.1"/>
    </source>
</evidence>
<proteinExistence type="predicted"/>
<dbReference type="GO" id="GO:0003964">
    <property type="term" value="F:RNA-directed DNA polymerase activity"/>
    <property type="evidence" value="ECO:0007669"/>
    <property type="project" value="UniProtKB-KW"/>
</dbReference>
<dbReference type="InterPro" id="IPR021109">
    <property type="entry name" value="Peptidase_aspartic_dom_sf"/>
</dbReference>
<dbReference type="Gene3D" id="2.40.70.10">
    <property type="entry name" value="Acid Proteases"/>
    <property type="match status" value="1"/>
</dbReference>
<dbReference type="AlphaFoldDB" id="A0A1R3GXI6"/>
<dbReference type="EMBL" id="AWWV01013121">
    <property type="protein sequence ID" value="OMO62838.1"/>
    <property type="molecule type" value="Genomic_DNA"/>
</dbReference>
<keyword evidence="3" id="KW-0548">Nucleotidyltransferase</keyword>
<feature type="domain" description="Retrotransposon gag" evidence="2">
    <location>
        <begin position="38"/>
        <end position="123"/>
    </location>
</feature>
<dbReference type="Gramene" id="OMO62838">
    <property type="protein sequence ID" value="OMO62838"/>
    <property type="gene ID" value="CCACVL1_22612"/>
</dbReference>
<dbReference type="Pfam" id="PF00078">
    <property type="entry name" value="RVT_1"/>
    <property type="match status" value="1"/>
</dbReference>
<gene>
    <name evidence="3" type="ORF">CCACVL1_22612</name>
</gene>
<dbReference type="OrthoDB" id="1001379at2759"/>
<protein>
    <submittedName>
        <fullName evidence="3">Reverse transcriptase</fullName>
    </submittedName>
</protein>
<reference evidence="3 4" key="1">
    <citation type="submission" date="2013-09" db="EMBL/GenBank/DDBJ databases">
        <title>Corchorus capsularis genome sequencing.</title>
        <authorList>
            <person name="Alam M."/>
            <person name="Haque M.S."/>
            <person name="Islam M.S."/>
            <person name="Emdad E.M."/>
            <person name="Islam M.M."/>
            <person name="Ahmed B."/>
            <person name="Halim A."/>
            <person name="Hossen Q.M.M."/>
            <person name="Hossain M.Z."/>
            <person name="Ahmed R."/>
            <person name="Khan M.M."/>
            <person name="Islam R."/>
            <person name="Rashid M.M."/>
            <person name="Khan S.A."/>
            <person name="Rahman M.S."/>
            <person name="Alam M."/>
        </authorList>
    </citation>
    <scope>NUCLEOTIDE SEQUENCE [LARGE SCALE GENOMIC DNA]</scope>
    <source>
        <strain evidence="4">cv. CVL-1</strain>
        <tissue evidence="3">Whole seedling</tissue>
    </source>
</reference>
<sequence>MEQSQTLRELNFNCELPPLCIDYPTMDMSYKLKPRVIHGKAKEWFLRLPPKSIKSWKEMETVFLNKYFPEAKRADVRRKINTCQQLKGEKWYQYWERYNQICASCPYHNISKALLIQHLYDGLIYEDRTYVDATSGGGLTFKTPKEARKLLNTMVENIHKFGTTNEADATKDSEIAEIRRELKEVTTQCGNLAKMFAEFMSVCSQPSIQKRGINAIEETQHWMQLPKVPAMSTIPTPIFPKTLPPIDVFNDPIQGKMETSTEIREGVPAANDEHQQSEEEWMEEMQVKYDPLPFPQSFAQQLNLLRKLEVNIPLVDEIVKVPSIGKNEVGNAMCEYGSLINIMPYSVYKQLKIEPLLETDLIIQFADRTNHKPEGLVENVLVQIGDFVFPADFYVLKMSEDDIHLPQMPLLLGRPLLIAASMEFNAKEGTITMELDGKPIVINISEAMKAPAEIHSIYSIDTIGTYSEEVQALNQEDELEVILTKSLHQQDVEEAEVEMPKEIAETVSQLSFNEEVETISYINLEPTPKPLPSIIQPPEVKLKPLPEGLKHVFLGDNDTLPVVISTDIKGISPTVCMHRIRLEDDAVAVQQPRRRLNPNLAEVVKDEVLKLLGAGLIYAISDSKWVSPVQVVPKKSGFTVIENKDGELVPQRLQNGWRVGIDYRKLNSATRKDHFPLPFIDQMLERLACKAYYCFLDGYSRYFQIPITPEDQEKTTFTCPFGTYAYTKMPFGLCNAPATFQRCMMSIFQDYVGDKMEVFMDDFTVYGDNFNQCLNNLELILKRCVETKLVLNAEKCHFMVEQGIVLGHVVSKEGMQVDKAKVNVVQNLASTYWSVSRQKELNWSYLEQVGKILFQPEAGRNQAKNSPVSTLRKVETGL</sequence>
<dbReference type="InterPro" id="IPR000477">
    <property type="entry name" value="RT_dom"/>
</dbReference>
<dbReference type="InterPro" id="IPR005162">
    <property type="entry name" value="Retrotrans_gag_dom"/>
</dbReference>
<dbReference type="Proteomes" id="UP000188268">
    <property type="component" value="Unassembled WGS sequence"/>
</dbReference>
<evidence type="ECO:0000313" key="4">
    <source>
        <dbReference type="Proteomes" id="UP000188268"/>
    </source>
</evidence>
<organism evidence="3 4">
    <name type="scientific">Corchorus capsularis</name>
    <name type="common">Jute</name>
    <dbReference type="NCBI Taxonomy" id="210143"/>
    <lineage>
        <taxon>Eukaryota</taxon>
        <taxon>Viridiplantae</taxon>
        <taxon>Streptophyta</taxon>
        <taxon>Embryophyta</taxon>
        <taxon>Tracheophyta</taxon>
        <taxon>Spermatophyta</taxon>
        <taxon>Magnoliopsida</taxon>
        <taxon>eudicotyledons</taxon>
        <taxon>Gunneridae</taxon>
        <taxon>Pentapetalae</taxon>
        <taxon>rosids</taxon>
        <taxon>malvids</taxon>
        <taxon>Malvales</taxon>
        <taxon>Malvaceae</taxon>
        <taxon>Grewioideae</taxon>
        <taxon>Apeibeae</taxon>
        <taxon>Corchorus</taxon>
    </lineage>
</organism>
<dbReference type="Gene3D" id="3.30.70.270">
    <property type="match status" value="1"/>
</dbReference>
<dbReference type="Pfam" id="PF03732">
    <property type="entry name" value="Retrotrans_gag"/>
    <property type="match status" value="1"/>
</dbReference>
<dbReference type="InterPro" id="IPR043128">
    <property type="entry name" value="Rev_trsase/Diguanyl_cyclase"/>
</dbReference>
<dbReference type="Gene3D" id="3.10.10.10">
    <property type="entry name" value="HIV Type 1 Reverse Transcriptase, subunit A, domain 1"/>
    <property type="match status" value="1"/>
</dbReference>
<dbReference type="PANTHER" id="PTHR24559">
    <property type="entry name" value="TRANSPOSON TY3-I GAG-POL POLYPROTEIN"/>
    <property type="match status" value="1"/>
</dbReference>
<dbReference type="OMA" id="CMIAICH"/>
<accession>A0A1R3GXI6</accession>
<keyword evidence="4" id="KW-1185">Reference proteome</keyword>
<name>A0A1R3GXI6_COCAP</name>
<evidence type="ECO:0000259" key="1">
    <source>
        <dbReference type="Pfam" id="PF00078"/>
    </source>
</evidence>
<keyword evidence="3" id="KW-0808">Transferase</keyword>
<dbReference type="PANTHER" id="PTHR24559:SF444">
    <property type="entry name" value="REVERSE TRANSCRIPTASE DOMAIN-CONTAINING PROTEIN"/>
    <property type="match status" value="1"/>
</dbReference>
<dbReference type="InterPro" id="IPR043502">
    <property type="entry name" value="DNA/RNA_pol_sf"/>
</dbReference>
<dbReference type="CDD" id="cd00303">
    <property type="entry name" value="retropepsin_like"/>
    <property type="match status" value="1"/>
</dbReference>
<dbReference type="SUPFAM" id="SSF56672">
    <property type="entry name" value="DNA/RNA polymerases"/>
    <property type="match status" value="1"/>
</dbReference>
<feature type="domain" description="Reverse transcriptase" evidence="1">
    <location>
        <begin position="646"/>
        <end position="809"/>
    </location>
</feature>
<dbReference type="InterPro" id="IPR053134">
    <property type="entry name" value="RNA-dir_DNA_polymerase"/>
</dbReference>
<dbReference type="CDD" id="cd01647">
    <property type="entry name" value="RT_LTR"/>
    <property type="match status" value="1"/>
</dbReference>
<comment type="caution">
    <text evidence="3">The sequence shown here is derived from an EMBL/GenBank/DDBJ whole genome shotgun (WGS) entry which is preliminary data.</text>
</comment>